<evidence type="ECO:0000313" key="10">
    <source>
        <dbReference type="Proteomes" id="UP000033540"/>
    </source>
</evidence>
<proteinExistence type="inferred from homology"/>
<dbReference type="Pfam" id="PF04082">
    <property type="entry name" value="Fungal_trans"/>
    <property type="match status" value="1"/>
</dbReference>
<feature type="domain" description="Xylanolytic transcriptional activator regulatory" evidence="8">
    <location>
        <begin position="396"/>
        <end position="624"/>
    </location>
</feature>
<dbReference type="STRING" id="1403190.A0A0F0I4Y8"/>
<dbReference type="GO" id="GO:0003677">
    <property type="term" value="F:DNA binding"/>
    <property type="evidence" value="ECO:0007669"/>
    <property type="project" value="InterPro"/>
</dbReference>
<feature type="compositionally biased region" description="Polar residues" evidence="7">
    <location>
        <begin position="809"/>
        <end position="840"/>
    </location>
</feature>
<sequence length="902" mass="100695">MAFHPGTLPDLKGKVFIVTGGNSGIGYYTVAHLAEHGAHVYMCARSPEKGTAAIANIKEMHPSANIDLLQMDLMDLTSVVAAANHFLTLETALHGLANNAGIMATPFEMTKDGYEAQWQTNYLAHWVLTQHLLPLMLRTAKTLHPGSVRIVNLTSSGHLAAPKGGINFKDLSLKDNGPWARYGQSKLANILHAKVLHKAYGPGSPSAQNGEGEIWVSSVHPGLVETNLAASVGDSGSGMMCVFSVLRMFGLMWSADKGSWTSLFCAASHDMKAEQSGTYLEIFRRFGEPRWQSDMANDWKLVERLEEWTGEAMRKEGFTVVAAGLPHDDYGMTSANNVAFHLVMAFPRVKSYLGTQLEFLLGFGLSYNTFEVSSGCIDRTTLLKNSVTMFEGQGVDTARLLLLLSVFAGSMLAWTPQLLEKLNATPTEAQAAFKVYTRLAISTLDHPQPMEPSTTALAAMATLSHMAGNSDTYPYKLPLIRFRCFTMARAMQIHRLDTPKSREQRELKGYNPIELEVQRRIWWNMLASDWLNSFSGGPQEGAYFIQPKHMMVNYPTNTDDEFITPTGILQDRPLSQPSSLSAFIYRVKLATLCREVVDAMPSIWLEAQEPDYETILALDRKFQNFLSELPTFFKLDPDSIEKSKKICEERPYIPVQRISLHFSLHTRLCRLHRPYHLEGVTNPKYSYSHRACIQSAQRVLELRRLMDDAGARIGLKPGRFWTTNQHAFLAALILATDVSFNPDAPDAEARKAKVLAAYETLEKSKEESSILVETIQKNMQTLMSTLHRQRPRLRDLQSDITGIRKDTLVSASEAPQNNDNSRGLQNTSMPSHTANTVQSSATEHPILVDDAAPYRNVPLEAGRQEEDWDQLWSDFLAVAPELDIPQWNSLLDDMDFNFGEST</sequence>
<dbReference type="CDD" id="cd12148">
    <property type="entry name" value="fungal_TF_MHR"/>
    <property type="match status" value="1"/>
</dbReference>
<dbReference type="PANTHER" id="PTHR24320">
    <property type="entry name" value="RETINOL DEHYDROGENASE"/>
    <property type="match status" value="1"/>
</dbReference>
<dbReference type="EMBL" id="JZEE01000627">
    <property type="protein sequence ID" value="KJK62241.1"/>
    <property type="molecule type" value="Genomic_DNA"/>
</dbReference>
<dbReference type="InterPro" id="IPR002347">
    <property type="entry name" value="SDR_fam"/>
</dbReference>
<dbReference type="Gene3D" id="3.40.50.720">
    <property type="entry name" value="NAD(P)-binding Rossmann-like Domain"/>
    <property type="match status" value="1"/>
</dbReference>
<dbReference type="GO" id="GO:0016491">
    <property type="term" value="F:oxidoreductase activity"/>
    <property type="evidence" value="ECO:0007669"/>
    <property type="project" value="UniProtKB-KW"/>
</dbReference>
<name>A0A0F0I4Y8_ASPPU</name>
<evidence type="ECO:0000256" key="3">
    <source>
        <dbReference type="ARBA" id="ARBA00023002"/>
    </source>
</evidence>
<dbReference type="SUPFAM" id="SSF51735">
    <property type="entry name" value="NAD(P)-binding Rossmann-fold domains"/>
    <property type="match status" value="1"/>
</dbReference>
<keyword evidence="6" id="KW-0539">Nucleus</keyword>
<dbReference type="Pfam" id="PF00106">
    <property type="entry name" value="adh_short"/>
    <property type="match status" value="1"/>
</dbReference>
<dbReference type="Proteomes" id="UP000033540">
    <property type="component" value="Unassembled WGS sequence"/>
</dbReference>
<dbReference type="GO" id="GO:0008270">
    <property type="term" value="F:zinc ion binding"/>
    <property type="evidence" value="ECO:0007669"/>
    <property type="project" value="InterPro"/>
</dbReference>
<evidence type="ECO:0000256" key="2">
    <source>
        <dbReference type="ARBA" id="ARBA00022857"/>
    </source>
</evidence>
<comment type="caution">
    <text evidence="9">The sequence shown here is derived from an EMBL/GenBank/DDBJ whole genome shotgun (WGS) entry which is preliminary data.</text>
</comment>
<keyword evidence="3" id="KW-0560">Oxidoreductase</keyword>
<evidence type="ECO:0000313" key="9">
    <source>
        <dbReference type="EMBL" id="KJK62241.1"/>
    </source>
</evidence>
<dbReference type="PANTHER" id="PTHR24320:SF282">
    <property type="entry name" value="WW DOMAIN-CONTAINING OXIDOREDUCTASE"/>
    <property type="match status" value="1"/>
</dbReference>
<evidence type="ECO:0000256" key="4">
    <source>
        <dbReference type="ARBA" id="ARBA00023015"/>
    </source>
</evidence>
<feature type="region of interest" description="Disordered" evidence="7">
    <location>
        <begin position="807"/>
        <end position="840"/>
    </location>
</feature>
<dbReference type="GO" id="GO:0006351">
    <property type="term" value="P:DNA-templated transcription"/>
    <property type="evidence" value="ECO:0007669"/>
    <property type="project" value="InterPro"/>
</dbReference>
<dbReference type="AlphaFoldDB" id="A0A0F0I4Y8"/>
<protein>
    <submittedName>
        <fullName evidence="9">Short chain dehydrogenase</fullName>
    </submittedName>
</protein>
<keyword evidence="2" id="KW-0521">NADP</keyword>
<evidence type="ECO:0000256" key="6">
    <source>
        <dbReference type="ARBA" id="ARBA00023242"/>
    </source>
</evidence>
<evidence type="ECO:0000256" key="7">
    <source>
        <dbReference type="SAM" id="MobiDB-lite"/>
    </source>
</evidence>
<accession>A0A0F0I4Y8</accession>
<dbReference type="OrthoDB" id="3014581at2759"/>
<gene>
    <name evidence="9" type="ORF">P875_00095566</name>
</gene>
<evidence type="ECO:0000259" key="8">
    <source>
        <dbReference type="Pfam" id="PF04082"/>
    </source>
</evidence>
<dbReference type="PRINTS" id="PR00081">
    <property type="entry name" value="GDHRDH"/>
</dbReference>
<comment type="similarity">
    <text evidence="1">Belongs to the short-chain dehydrogenases/reductases (SDR) family.</text>
</comment>
<keyword evidence="5" id="KW-0804">Transcription</keyword>
<keyword evidence="4" id="KW-0805">Transcription regulation</keyword>
<evidence type="ECO:0000256" key="1">
    <source>
        <dbReference type="ARBA" id="ARBA00006484"/>
    </source>
</evidence>
<evidence type="ECO:0000256" key="5">
    <source>
        <dbReference type="ARBA" id="ARBA00023163"/>
    </source>
</evidence>
<organism evidence="9 10">
    <name type="scientific">Aspergillus parasiticus (strain ATCC 56775 / NRRL 5862 / SRRC 143 / SU-1)</name>
    <dbReference type="NCBI Taxonomy" id="1403190"/>
    <lineage>
        <taxon>Eukaryota</taxon>
        <taxon>Fungi</taxon>
        <taxon>Dikarya</taxon>
        <taxon>Ascomycota</taxon>
        <taxon>Pezizomycotina</taxon>
        <taxon>Eurotiomycetes</taxon>
        <taxon>Eurotiomycetidae</taxon>
        <taxon>Eurotiales</taxon>
        <taxon>Aspergillaceae</taxon>
        <taxon>Aspergillus</taxon>
        <taxon>Aspergillus subgen. Circumdati</taxon>
    </lineage>
</organism>
<dbReference type="InterPro" id="IPR007219">
    <property type="entry name" value="XnlR_reg_dom"/>
</dbReference>
<reference evidence="9 10" key="1">
    <citation type="submission" date="2015-02" db="EMBL/GenBank/DDBJ databases">
        <title>Draft genome sequence of Aspergillus parasiticus SU-1.</title>
        <authorList>
            <person name="Yu J."/>
            <person name="Fedorova N."/>
            <person name="Yin Y."/>
            <person name="Losada L."/>
            <person name="Zafar N."/>
            <person name="Taujale R."/>
            <person name="Ehrlich K.C."/>
            <person name="Bhatnagar D."/>
            <person name="Cleveland T.E."/>
            <person name="Bennett J.W."/>
            <person name="Nierman W.C."/>
        </authorList>
    </citation>
    <scope>NUCLEOTIDE SEQUENCE [LARGE SCALE GENOMIC DNA]</scope>
    <source>
        <strain evidence="10">ATCC 56775 / NRRL 5862 / SRRC 143 / SU-1</strain>
    </source>
</reference>
<dbReference type="InterPro" id="IPR036291">
    <property type="entry name" value="NAD(P)-bd_dom_sf"/>
</dbReference>